<keyword evidence="1 3" id="KW-0732">Signal</keyword>
<proteinExistence type="predicted"/>
<dbReference type="AlphaFoldDB" id="A0A132AD69"/>
<evidence type="ECO:0000256" key="3">
    <source>
        <dbReference type="SAM" id="SignalP"/>
    </source>
</evidence>
<name>A0A132AD69_SARSC</name>
<evidence type="ECO:0000313" key="6">
    <source>
        <dbReference type="Proteomes" id="UP000616769"/>
    </source>
</evidence>
<dbReference type="VEuPathDB" id="VectorBase:SSCA008921"/>
<feature type="chain" id="PRO_5010784511" evidence="3">
    <location>
        <begin position="21"/>
        <end position="226"/>
    </location>
</feature>
<reference evidence="5 6" key="1">
    <citation type="journal article" date="2015" name="Parasit. Vectors">
        <title>Draft genome of the scabies mite.</title>
        <authorList>
            <person name="Rider S.D.Jr."/>
            <person name="Morgan M.S."/>
            <person name="Arlian L.G."/>
        </authorList>
    </citation>
    <scope>NUCLEOTIDE SEQUENCE [LARGE SCALE GENOMIC DNA]</scope>
    <source>
        <strain evidence="5">Arlian Lab</strain>
    </source>
</reference>
<dbReference type="PANTHER" id="PTHR17357">
    <property type="entry name" value="GM2 GANGLIOSIDE ACTIVATOR PROTEIN"/>
    <property type="match status" value="1"/>
</dbReference>
<organism evidence="5 6">
    <name type="scientific">Sarcoptes scabiei</name>
    <name type="common">Itch mite</name>
    <name type="synonym">Acarus scabiei</name>
    <dbReference type="NCBI Taxonomy" id="52283"/>
    <lineage>
        <taxon>Eukaryota</taxon>
        <taxon>Metazoa</taxon>
        <taxon>Ecdysozoa</taxon>
        <taxon>Arthropoda</taxon>
        <taxon>Chelicerata</taxon>
        <taxon>Arachnida</taxon>
        <taxon>Acari</taxon>
        <taxon>Acariformes</taxon>
        <taxon>Sarcoptiformes</taxon>
        <taxon>Astigmata</taxon>
        <taxon>Psoroptidia</taxon>
        <taxon>Sarcoptoidea</taxon>
        <taxon>Sarcoptidae</taxon>
        <taxon>Sarcoptinae</taxon>
        <taxon>Sarcoptes</taxon>
    </lineage>
</organism>
<gene>
    <name evidence="5" type="ORF">QR98_0073980</name>
</gene>
<evidence type="ECO:0000259" key="4">
    <source>
        <dbReference type="Pfam" id="PF02221"/>
    </source>
</evidence>
<dbReference type="Gene3D" id="2.70.220.10">
    <property type="entry name" value="Ganglioside GM2 activator"/>
    <property type="match status" value="1"/>
</dbReference>
<evidence type="ECO:0000256" key="2">
    <source>
        <dbReference type="SAM" id="MobiDB-lite"/>
    </source>
</evidence>
<feature type="signal peptide" evidence="3">
    <location>
        <begin position="1"/>
        <end position="20"/>
    </location>
</feature>
<dbReference type="PANTHER" id="PTHR17357:SF0">
    <property type="entry name" value="GANGLIOSIDE GM2 ACTIVATOR"/>
    <property type="match status" value="1"/>
</dbReference>
<dbReference type="SUPFAM" id="SSF63707">
    <property type="entry name" value="Ganglioside M2 (gm2) activator"/>
    <property type="match status" value="1"/>
</dbReference>
<dbReference type="InterPro" id="IPR036846">
    <property type="entry name" value="GM2-AP_sf"/>
</dbReference>
<evidence type="ECO:0000313" key="5">
    <source>
        <dbReference type="EMBL" id="KPM08873.1"/>
    </source>
</evidence>
<sequence>MKIFIANFSIIFVSLLVIDAKQIANVPNDLKSNHQHQHQQQQQHKDSKQTEKSKDGKIDTAKYFLWKDCGSSSVIVDSIELRPLPLTLKKTDLIYTTVHANITKQFPNDAIMSVEVNKTISFLGKKYNVRLPCLKDLGSCRIPMNKIFDTWYGEWLCPMFRLSHKFCYLPILPGEYSLKNFDVPVPFKKFKKIIATIASGDYSINVKIANNEDKSIFCLNIKAKLV</sequence>
<dbReference type="Proteomes" id="UP000616769">
    <property type="component" value="Unassembled WGS sequence"/>
</dbReference>
<dbReference type="GO" id="GO:0008047">
    <property type="term" value="F:enzyme activator activity"/>
    <property type="evidence" value="ECO:0007669"/>
    <property type="project" value="InterPro"/>
</dbReference>
<evidence type="ECO:0000256" key="1">
    <source>
        <dbReference type="ARBA" id="ARBA00022729"/>
    </source>
</evidence>
<comment type="caution">
    <text evidence="5">The sequence shown here is derived from an EMBL/GenBank/DDBJ whole genome shotgun (WGS) entry which is preliminary data.</text>
</comment>
<dbReference type="EMBL" id="JXLN01012792">
    <property type="protein sequence ID" value="KPM08873.1"/>
    <property type="molecule type" value="Genomic_DNA"/>
</dbReference>
<dbReference type="GO" id="GO:0009898">
    <property type="term" value="C:cytoplasmic side of plasma membrane"/>
    <property type="evidence" value="ECO:0007669"/>
    <property type="project" value="TreeGrafter"/>
</dbReference>
<dbReference type="InterPro" id="IPR028996">
    <property type="entry name" value="GM2-AP"/>
</dbReference>
<dbReference type="OrthoDB" id="6500577at2759"/>
<feature type="region of interest" description="Disordered" evidence="2">
    <location>
        <begin position="31"/>
        <end position="55"/>
    </location>
</feature>
<dbReference type="GO" id="GO:0005319">
    <property type="term" value="F:lipid transporter activity"/>
    <property type="evidence" value="ECO:0007669"/>
    <property type="project" value="TreeGrafter"/>
</dbReference>
<dbReference type="GO" id="GO:0006689">
    <property type="term" value="P:ganglioside catabolic process"/>
    <property type="evidence" value="ECO:0007669"/>
    <property type="project" value="InterPro"/>
</dbReference>
<dbReference type="InterPro" id="IPR003172">
    <property type="entry name" value="ML_dom"/>
</dbReference>
<accession>A0A132AD69</accession>
<protein>
    <submittedName>
        <fullName evidence="5">Ganglioside GM2 activator-like protein</fullName>
    </submittedName>
</protein>
<feature type="compositionally biased region" description="Basic and acidic residues" evidence="2">
    <location>
        <begin position="43"/>
        <end position="55"/>
    </location>
</feature>
<dbReference type="Pfam" id="PF02221">
    <property type="entry name" value="E1_DerP2_DerF2"/>
    <property type="match status" value="1"/>
</dbReference>
<feature type="domain" description="MD-2-related lipid-recognition" evidence="4">
    <location>
        <begin position="66"/>
        <end position="225"/>
    </location>
</feature>